<name>L0F9U1_DESDL</name>
<feature type="domain" description="Hydantoinase A/oxoprolinase" evidence="1">
    <location>
        <begin position="187"/>
        <end position="347"/>
    </location>
</feature>
<dbReference type="GO" id="GO:0006749">
    <property type="term" value="P:glutathione metabolic process"/>
    <property type="evidence" value="ECO:0007669"/>
    <property type="project" value="TreeGrafter"/>
</dbReference>
<dbReference type="InterPro" id="IPR002821">
    <property type="entry name" value="Hydantoinase_A"/>
</dbReference>
<dbReference type="eggNOG" id="COG0145">
    <property type="taxonomic scope" value="Bacteria"/>
</dbReference>
<proteinExistence type="predicted"/>
<evidence type="ECO:0000313" key="4">
    <source>
        <dbReference type="Proteomes" id="UP000010797"/>
    </source>
</evidence>
<dbReference type="HOGENOM" id="CLU_014140_1_0_9"/>
<dbReference type="Pfam" id="PF05378">
    <property type="entry name" value="Hydant_A_N"/>
    <property type="match status" value="1"/>
</dbReference>
<protein>
    <submittedName>
        <fullName evidence="3">N-methylhydantoinase A/acetone carboxylase, beta subunit</fullName>
    </submittedName>
</protein>
<dbReference type="InterPro" id="IPR008040">
    <property type="entry name" value="Hydant_A_N"/>
</dbReference>
<dbReference type="InterPro" id="IPR043129">
    <property type="entry name" value="ATPase_NBD"/>
</dbReference>
<dbReference type="InterPro" id="IPR045079">
    <property type="entry name" value="Oxoprolinase-like"/>
</dbReference>
<dbReference type="OrthoDB" id="9768323at2"/>
<evidence type="ECO:0000313" key="3">
    <source>
        <dbReference type="EMBL" id="AGA69972.1"/>
    </source>
</evidence>
<dbReference type="RefSeq" id="WP_015262943.1">
    <property type="nucleotide sequence ID" value="NC_019903.1"/>
</dbReference>
<dbReference type="PANTHER" id="PTHR11365">
    <property type="entry name" value="5-OXOPROLINASE RELATED"/>
    <property type="match status" value="1"/>
</dbReference>
<dbReference type="STRING" id="871963.Desdi_2552"/>
<dbReference type="GO" id="GO:0005829">
    <property type="term" value="C:cytosol"/>
    <property type="evidence" value="ECO:0007669"/>
    <property type="project" value="TreeGrafter"/>
</dbReference>
<sequence length="665" mass="72793">MRIGIGIDTGGTYTDAVIYDFDQKEILHSAKSLTTRDNLSKGIGGALDGLSKDLLKQAELVSLSTTLATNACVEEKGGRGKLIFIGADREVVDRTGKLYGLPDSREIFFVEGEVSLSGEIVKEPDWDKFVKDCKEQLKDVDAVAVVQQAGVWNHECETKAKVLIEKNYGLNTICGHELFSDLNYIKRGASALLNARLIPVIAEFLESIKYALEARGISAPVVIVRGDGSLMSERFTTVRPVETLLSGPAASVKGGVELTLEQDCLIIDMGGTTTDLAIIQDGIPVKAENGVAVGKWRTFVKAVYIDTFGLGGDSAIRYNRFGTPIELLSARVVPLCIAAATWPIVTDKLELLVKSGISSSNDAGDFFYLVKEPTNPSYYTEMEMALCQALKTEPRIPSELAAELQIKPYQLPLERLEKEGIIMRCGLTPTDIMHVKGDFDRFDRKASRLGVEYAAKYLRITADQLADLVYEKVKFTLYANILRISLAHTYPDFKSKGVPVEFDRLIRKNWDAAKTSMNKNLLNVDFSIPYTLVGIGAPIHVFLPDVAKALHTHYVIPENASVANALGAVVGNISATTVVEIHQEQDQPYIVFGKSRNYYTMDMDEALELAKTEAREVARIEALNRGAVGDIIVTLDIEGAAFPSKSLDSVVTIKVKATANGRILI</sequence>
<dbReference type="GO" id="GO:0017168">
    <property type="term" value="F:5-oxoprolinase (ATP-hydrolyzing) activity"/>
    <property type="evidence" value="ECO:0007669"/>
    <property type="project" value="TreeGrafter"/>
</dbReference>
<gene>
    <name evidence="3" type="ordered locus">Desdi_2552</name>
</gene>
<keyword evidence="4" id="KW-1185">Reference proteome</keyword>
<dbReference type="Proteomes" id="UP000010797">
    <property type="component" value="Chromosome"/>
</dbReference>
<accession>L0F9U1</accession>
<evidence type="ECO:0000259" key="1">
    <source>
        <dbReference type="Pfam" id="PF01968"/>
    </source>
</evidence>
<dbReference type="PANTHER" id="PTHR11365:SF2">
    <property type="entry name" value="5-OXOPROLINASE"/>
    <property type="match status" value="1"/>
</dbReference>
<evidence type="ECO:0000259" key="2">
    <source>
        <dbReference type="Pfam" id="PF05378"/>
    </source>
</evidence>
<feature type="domain" description="Hydantoinase/oxoprolinase N-terminal" evidence="2">
    <location>
        <begin position="5"/>
        <end position="166"/>
    </location>
</feature>
<dbReference type="AlphaFoldDB" id="L0F9U1"/>
<dbReference type="EMBL" id="CP003344">
    <property type="protein sequence ID" value="AGA69972.1"/>
    <property type="molecule type" value="Genomic_DNA"/>
</dbReference>
<organism evidence="3 4">
    <name type="scientific">Desulfitobacterium dichloroeliminans (strain LMG P-21439 / DCA1)</name>
    <dbReference type="NCBI Taxonomy" id="871963"/>
    <lineage>
        <taxon>Bacteria</taxon>
        <taxon>Bacillati</taxon>
        <taxon>Bacillota</taxon>
        <taxon>Clostridia</taxon>
        <taxon>Eubacteriales</taxon>
        <taxon>Desulfitobacteriaceae</taxon>
        <taxon>Desulfitobacterium</taxon>
    </lineage>
</organism>
<dbReference type="Pfam" id="PF01968">
    <property type="entry name" value="Hydantoinase_A"/>
    <property type="match status" value="1"/>
</dbReference>
<reference evidence="4" key="1">
    <citation type="submission" date="2012-02" db="EMBL/GenBank/DDBJ databases">
        <title>Complete sequence of Desulfitobacterium dichloroeliminans LMG P-21439.</title>
        <authorList>
            <person name="Lucas S."/>
            <person name="Han J."/>
            <person name="Lapidus A."/>
            <person name="Cheng J.-F."/>
            <person name="Goodwin L."/>
            <person name="Pitluck S."/>
            <person name="Peters L."/>
            <person name="Ovchinnikova G."/>
            <person name="Teshima H."/>
            <person name="Detter J.C."/>
            <person name="Han C."/>
            <person name="Tapia R."/>
            <person name="Land M."/>
            <person name="Hauser L."/>
            <person name="Kyrpides N."/>
            <person name="Ivanova N."/>
            <person name="Pagani I."/>
            <person name="Kruse T."/>
            <person name="de Vos W.M."/>
            <person name="Boon N."/>
            <person name="Smidt H."/>
            <person name="Woyke T."/>
        </authorList>
    </citation>
    <scope>NUCLEOTIDE SEQUENCE [LARGE SCALE GENOMIC DNA]</scope>
    <source>
        <strain evidence="4">LMG P-21439 / DCA1</strain>
    </source>
</reference>
<dbReference type="SUPFAM" id="SSF53067">
    <property type="entry name" value="Actin-like ATPase domain"/>
    <property type="match status" value="1"/>
</dbReference>
<dbReference type="KEGG" id="ddl:Desdi_2552"/>